<dbReference type="EMBL" id="CP039899">
    <property type="protein sequence ID" value="QCL82683.1"/>
    <property type="molecule type" value="Genomic_DNA"/>
</dbReference>
<comment type="similarity">
    <text evidence="1">Belongs to the pseudomonas-type ThrB family.</text>
</comment>
<dbReference type="SUPFAM" id="SSF56112">
    <property type="entry name" value="Protein kinase-like (PK-like)"/>
    <property type="match status" value="1"/>
</dbReference>
<accession>A0AAE6EI29</accession>
<dbReference type="GO" id="GO:0009088">
    <property type="term" value="P:threonine biosynthetic process"/>
    <property type="evidence" value="ECO:0007669"/>
    <property type="project" value="TreeGrafter"/>
</dbReference>
<protein>
    <submittedName>
        <fullName evidence="3">Aminoglycoside phosphotransferase</fullName>
    </submittedName>
</protein>
<sequence>MLYDDQFLIRLADGVASLIPSWDIDPDAHVELLTISENATFRVTEPAGRHVIVRVHRPDYHSEAEILSELAWTEALRSDGVVKTPKVMASRNGRLLQSFSDGETRRFAVAFDFMSGREPDAETDLVKWYGVLGGINARLHDHSRRWKRPEGFVRKLWDFEHIIGPSAWWGDWRAALGLTANGRAILERTYLELEKGTAAFGYGADRFGLVHCDMRAANLLVEGERLGVIDFDDCGLSWFAYDFAAAISFMEHETYIPELMDAWLEGYRRVAPLAAEQVAALPMFIMLRRMQLTAWIASHSETPTAQALGAAYTDGTVALADRYLASL</sequence>
<geneLocation type="plasmid" evidence="4">
    <name>patcfbp5877a</name>
</geneLocation>
<dbReference type="InterPro" id="IPR050249">
    <property type="entry name" value="Pseudomonas-type_ThrB"/>
</dbReference>
<dbReference type="RefSeq" id="WP_080830359.1">
    <property type="nucleotide sequence ID" value="NZ_CP039890.1"/>
</dbReference>
<organism evidence="3 4">
    <name type="scientific">Agrobacterium tumefaciens</name>
    <dbReference type="NCBI Taxonomy" id="358"/>
    <lineage>
        <taxon>Bacteria</taxon>
        <taxon>Pseudomonadati</taxon>
        <taxon>Pseudomonadota</taxon>
        <taxon>Alphaproteobacteria</taxon>
        <taxon>Hyphomicrobiales</taxon>
        <taxon>Rhizobiaceae</taxon>
        <taxon>Rhizobium/Agrobacterium group</taxon>
        <taxon>Agrobacterium</taxon>
        <taxon>Agrobacterium tumefaciens complex</taxon>
    </lineage>
</organism>
<name>A0AAE6EI29_AGRTU</name>
<dbReference type="AlphaFoldDB" id="A0AAE6EI29"/>
<dbReference type="PANTHER" id="PTHR21064:SF6">
    <property type="entry name" value="AMINOGLYCOSIDE PHOSPHOTRANSFERASE DOMAIN-CONTAINING PROTEIN"/>
    <property type="match status" value="1"/>
</dbReference>
<keyword evidence="3" id="KW-0614">Plasmid</keyword>
<dbReference type="Pfam" id="PF01636">
    <property type="entry name" value="APH"/>
    <property type="match status" value="1"/>
</dbReference>
<evidence type="ECO:0000313" key="3">
    <source>
        <dbReference type="EMBL" id="QCL82683.1"/>
    </source>
</evidence>
<dbReference type="GO" id="GO:0004413">
    <property type="term" value="F:homoserine kinase activity"/>
    <property type="evidence" value="ECO:0007669"/>
    <property type="project" value="TreeGrafter"/>
</dbReference>
<gene>
    <name evidence="3" type="ORF">CFBP5877_26710</name>
</gene>
<dbReference type="InterPro" id="IPR002575">
    <property type="entry name" value="Aminoglycoside_PTrfase"/>
</dbReference>
<dbReference type="Proteomes" id="UP000298579">
    <property type="component" value="Plasmid pAtCFBP5877a"/>
</dbReference>
<evidence type="ECO:0000256" key="1">
    <source>
        <dbReference type="ARBA" id="ARBA00038240"/>
    </source>
</evidence>
<dbReference type="Gene3D" id="3.90.1200.10">
    <property type="match status" value="1"/>
</dbReference>
<feature type="domain" description="Aminoglycoside phosphotransferase" evidence="2">
    <location>
        <begin position="37"/>
        <end position="273"/>
    </location>
</feature>
<dbReference type="PANTHER" id="PTHR21064">
    <property type="entry name" value="AMINOGLYCOSIDE PHOSPHOTRANSFERASE DOMAIN-CONTAINING PROTEIN-RELATED"/>
    <property type="match status" value="1"/>
</dbReference>
<evidence type="ECO:0000313" key="4">
    <source>
        <dbReference type="Proteomes" id="UP000298579"/>
    </source>
</evidence>
<dbReference type="InterPro" id="IPR011009">
    <property type="entry name" value="Kinase-like_dom_sf"/>
</dbReference>
<evidence type="ECO:0000259" key="2">
    <source>
        <dbReference type="Pfam" id="PF01636"/>
    </source>
</evidence>
<reference evidence="3 4" key="1">
    <citation type="submission" date="2019-04" db="EMBL/GenBank/DDBJ databases">
        <title>Complete genome sequence of Agrobacterium tumefaciens CFBP5877.</title>
        <authorList>
            <person name="Huang Y.-Y."/>
            <person name="Chiang H.-Y."/>
            <person name="Chou L."/>
            <person name="Lai E.-M."/>
            <person name="Kuo C.-H."/>
        </authorList>
    </citation>
    <scope>NUCLEOTIDE SEQUENCE [LARGE SCALE GENOMIC DNA]</scope>
    <source>
        <strain evidence="3 4">CFBP5877</strain>
        <plasmid evidence="4">patcfbp5877a</plasmid>
    </source>
</reference>
<proteinExistence type="inferred from homology"/>